<comment type="caution">
    <text evidence="1">The sequence shown here is derived from an EMBL/GenBank/DDBJ whole genome shotgun (WGS) entry which is preliminary data.</text>
</comment>
<keyword evidence="2" id="KW-1185">Reference proteome</keyword>
<evidence type="ECO:0000313" key="1">
    <source>
        <dbReference type="EMBL" id="KAH3788903.1"/>
    </source>
</evidence>
<evidence type="ECO:0000313" key="2">
    <source>
        <dbReference type="Proteomes" id="UP000828390"/>
    </source>
</evidence>
<gene>
    <name evidence="1" type="ORF">DPMN_167067</name>
</gene>
<protein>
    <submittedName>
        <fullName evidence="1">Uncharacterized protein</fullName>
    </submittedName>
</protein>
<dbReference type="EMBL" id="JAIWYP010000008">
    <property type="protein sequence ID" value="KAH3788903.1"/>
    <property type="molecule type" value="Genomic_DNA"/>
</dbReference>
<reference evidence="1" key="1">
    <citation type="journal article" date="2019" name="bioRxiv">
        <title>The Genome of the Zebra Mussel, Dreissena polymorpha: A Resource for Invasive Species Research.</title>
        <authorList>
            <person name="McCartney M.A."/>
            <person name="Auch B."/>
            <person name="Kono T."/>
            <person name="Mallez S."/>
            <person name="Zhang Y."/>
            <person name="Obille A."/>
            <person name="Becker A."/>
            <person name="Abrahante J.E."/>
            <person name="Garbe J."/>
            <person name="Badalamenti J.P."/>
            <person name="Herman A."/>
            <person name="Mangelson H."/>
            <person name="Liachko I."/>
            <person name="Sullivan S."/>
            <person name="Sone E.D."/>
            <person name="Koren S."/>
            <person name="Silverstein K.A.T."/>
            <person name="Beckman K.B."/>
            <person name="Gohl D.M."/>
        </authorList>
    </citation>
    <scope>NUCLEOTIDE SEQUENCE</scope>
    <source>
        <strain evidence="1">Duluth1</strain>
        <tissue evidence="1">Whole animal</tissue>
    </source>
</reference>
<dbReference type="Proteomes" id="UP000828390">
    <property type="component" value="Unassembled WGS sequence"/>
</dbReference>
<organism evidence="1 2">
    <name type="scientific">Dreissena polymorpha</name>
    <name type="common">Zebra mussel</name>
    <name type="synonym">Mytilus polymorpha</name>
    <dbReference type="NCBI Taxonomy" id="45954"/>
    <lineage>
        <taxon>Eukaryota</taxon>
        <taxon>Metazoa</taxon>
        <taxon>Spiralia</taxon>
        <taxon>Lophotrochozoa</taxon>
        <taxon>Mollusca</taxon>
        <taxon>Bivalvia</taxon>
        <taxon>Autobranchia</taxon>
        <taxon>Heteroconchia</taxon>
        <taxon>Euheterodonta</taxon>
        <taxon>Imparidentia</taxon>
        <taxon>Neoheterodontei</taxon>
        <taxon>Myida</taxon>
        <taxon>Dreissenoidea</taxon>
        <taxon>Dreissenidae</taxon>
        <taxon>Dreissena</taxon>
    </lineage>
</organism>
<reference evidence="1" key="2">
    <citation type="submission" date="2020-11" db="EMBL/GenBank/DDBJ databases">
        <authorList>
            <person name="McCartney M.A."/>
            <person name="Auch B."/>
            <person name="Kono T."/>
            <person name="Mallez S."/>
            <person name="Becker A."/>
            <person name="Gohl D.M."/>
            <person name="Silverstein K.A.T."/>
            <person name="Koren S."/>
            <person name="Bechman K.B."/>
            <person name="Herman A."/>
            <person name="Abrahante J.E."/>
            <person name="Garbe J."/>
        </authorList>
    </citation>
    <scope>NUCLEOTIDE SEQUENCE</scope>
    <source>
        <strain evidence="1">Duluth1</strain>
        <tissue evidence="1">Whole animal</tissue>
    </source>
</reference>
<accession>A0A9D4EZQ0</accession>
<name>A0A9D4EZQ0_DREPO</name>
<proteinExistence type="predicted"/>
<dbReference type="AlphaFoldDB" id="A0A9D4EZQ0"/>
<sequence>MKSVGDFRFLVLRLADSSFCTNTCTSSTTTTHSNFLCDAVPLPVCSPPPTCASPTAAQ</sequence>